<proteinExistence type="predicted"/>
<evidence type="ECO:0000313" key="7">
    <source>
        <dbReference type="Proteomes" id="UP000830375"/>
    </source>
</evidence>
<evidence type="ECO:0000259" key="5">
    <source>
        <dbReference type="PROSITE" id="PS50994"/>
    </source>
</evidence>
<sequence>MEMDTDEQESENPLQTEKEGKKEKDLKGAVKGKDKNTSELQGHVQDSAELPRRSERPHIPTEKMLAYQKDECCKKEKRLTTLYEQWKLDARKARQDLKTDISDKQLAEIADSLEDKKNCIMKIFSDIRQYVTPAADLRRKIDACEAVTNDIVKIVFERMATVDGEFDVERERGRLRELLAHSYAHSIYGSSASQMSVSSHSGSSCTASKRADAAAELAAKEAEYKILQMERQQKEKLRTIEEQFRKELETQRFELERLQVEKDIQVARARVKSYDEEIKQETISQSIKNEHQGPRNEMQRQQCNVVHSPPLSEVSHLAQAVQDSIALNRLPVPEPRVFNGDPIQFVDWKASFMSLIDKKGISAADKLYYLKKYVSGSAHRYLEGTFYRNDEEAYKDAWDKLNQRYGQPFVIQRAFREKLSKWPKIQPKDAEGLRTFSDFLNACLQAIPHVKGLEILNDCEENQKLVQKLPDWVASRWNRQVTTALMDGKEFPSFNDFVSFMSTEAEIMCNPITSLHALHSCESLHERRLSKETKRNKATVFKTQTSVNNDRQTTVKGQLKTQCMLCQDDNHQLYKCTKFMEKSLKDRRVYVKDNKLCYGCLKTGHCAKECRRRHTCDVCKLRHPTCLHDYNYDKDGNRERPLPMVSNVHALESETTSAMSLNITSEGQSVITSMIVPVWVSSVKNPSNEQLVYALLDTQSDTTFIDEDISNALQVESHPVKLKLTTMMGDNVIIRSKRVSDLRVRGYSSSVHISLPPVYTKECIPVNYDHIPTQETAMNWSHLKVIADKMAPLLNCEVGLLLGYNCPRVLAPRQVILGKDEEPYAILTDLGWSIVGCSTPSINESTGFGLCHRIATKEMPALTPVDAVRILESDFKDVTADDKIVSQEDIMFLDKLKVGIKKNAHGHYEMPLPFKQRPHLPDNRELAIVRLSHLNKKFCKNEKYKTDYITYMNDIIDRGDVEVVNDEGIGGEKWYIPHHGIYHPKKPDKLRVVFDCSAKFKGTCLNEHLLAGPDMINNLTGVLVRFRRHPIAVICDIEKMFHQFHVQQKDRDYLRFLWWKDGDTNSVLQDYRMKVHLFGAVSSPGCANYGLRYLANEYSQTHTLGAQFITRDFYVDDGVTSTETVEKAIQLTKEARELCAKGGLRLHKFISNDNTVLQSIPASERAINFETKDLTFNDMPLERALGIHWNIQSDSFKFHVPLKGQPTTRRGILSTVASIFDPLGFVAPYVLNGKRILQEMCHQGTGWDDPLPPELNPWWERWQNDFVNLGKVNIPRCYVPADFGKVVKTEMHHFSDASTCGYGQCSYLRIINENDEIHCSFLIGKARVSPSKIITIPRLELTAAVVSVRMSNMLREELNLTDVDEFFWTDSKVVLGYINNDARRFHTFVANRVQKIRQSTTPNQWLYVPTNENPADSASRGRTINELLSSNWFSGPSFLWEREITTSDVVPDLPVGDPEVKKIQTLQTKTTESKDLVDQLSKFSSWSKMIKAVARLLRRTKKDKTNSPASVSEQEDAKCLILKGVQRQVYQKEIEVLSQGKGLPGHSKLHHLDAFIDKDGMVKVGGRLSHSSYTYSFKHPLILPKEHHVTNLIIAHCHESVKHQGKGFTINEIRSCGYWIPGINRAVTSYIHNCVTCRRLRRSAEGQRMSDLPSERVDPSPPFMYCGMDCFGPFMTKEGRKHHKRYGLLLTCLCSRAIHIEMLEDMSTDAFINSLRCFIAIRGTVRQIKCDQGTNFIGAKNELNSTLQELDPERLTVFLADKQCDFVLNAPHSSHAGGVWERQIKTVRSVLNATISLSSGRLNDASLRTLFYEAMAVVNSRPLTIDNLNDPKSLEPLTPNHLITMKPTIALPPPGKFMREDMYTKKRWRRVQYLTEQFWSRWKKEYLHNIAARQRWHAPKRNFQIGDVVMDIDETLPRCEWRLGRIIETVLSPDGLVRKAKVALGDKRLSKKGERMHKISIVERPAQKLVLLLEADAGGNNTRLRFRFHFQDRLGRRLVSPSAAAASALLAQLEEIRVQVLAAEHRQKLLP</sequence>
<dbReference type="InterPro" id="IPR012337">
    <property type="entry name" value="RNaseH-like_sf"/>
</dbReference>
<keyword evidence="1" id="KW-0863">Zinc-finger</keyword>
<organism evidence="6 7">
    <name type="scientific">Labeo rohita</name>
    <name type="common">Indian major carp</name>
    <name type="synonym">Cyprinus rohita</name>
    <dbReference type="NCBI Taxonomy" id="84645"/>
    <lineage>
        <taxon>Eukaryota</taxon>
        <taxon>Metazoa</taxon>
        <taxon>Chordata</taxon>
        <taxon>Craniata</taxon>
        <taxon>Vertebrata</taxon>
        <taxon>Euteleostomi</taxon>
        <taxon>Actinopterygii</taxon>
        <taxon>Neopterygii</taxon>
        <taxon>Teleostei</taxon>
        <taxon>Ostariophysi</taxon>
        <taxon>Cypriniformes</taxon>
        <taxon>Cyprinidae</taxon>
        <taxon>Labeoninae</taxon>
        <taxon>Labeonini</taxon>
        <taxon>Labeo</taxon>
    </lineage>
</organism>
<feature type="compositionally biased region" description="Basic and acidic residues" evidence="3">
    <location>
        <begin position="16"/>
        <end position="37"/>
    </location>
</feature>
<dbReference type="InterPro" id="IPR041588">
    <property type="entry name" value="Integrase_H2C2"/>
</dbReference>
<dbReference type="CDD" id="cd01644">
    <property type="entry name" value="RT_pepA17"/>
    <property type="match status" value="1"/>
</dbReference>
<feature type="region of interest" description="Disordered" evidence="3">
    <location>
        <begin position="1"/>
        <end position="61"/>
    </location>
</feature>
<evidence type="ECO:0000256" key="2">
    <source>
        <dbReference type="SAM" id="Coils"/>
    </source>
</evidence>
<feature type="coiled-coil region" evidence="2">
    <location>
        <begin position="210"/>
        <end position="277"/>
    </location>
</feature>
<keyword evidence="7" id="KW-1185">Reference proteome</keyword>
<dbReference type="Pfam" id="PF05380">
    <property type="entry name" value="Peptidase_A17"/>
    <property type="match status" value="1"/>
</dbReference>
<protein>
    <submittedName>
        <fullName evidence="6">Gag-Pol polyprotein</fullName>
    </submittedName>
</protein>
<dbReference type="Gene3D" id="1.10.340.70">
    <property type="match status" value="1"/>
</dbReference>
<gene>
    <name evidence="6" type="ORF">H4Q32_031018</name>
</gene>
<dbReference type="Gene3D" id="3.10.10.10">
    <property type="entry name" value="HIV Type 1 Reverse Transcriptase, subunit A, domain 1"/>
    <property type="match status" value="1"/>
</dbReference>
<dbReference type="PROSITE" id="PS50994">
    <property type="entry name" value="INTEGRASE"/>
    <property type="match status" value="1"/>
</dbReference>
<dbReference type="InterPro" id="IPR008042">
    <property type="entry name" value="Retrotrans_Pao"/>
</dbReference>
<comment type="caution">
    <text evidence="6">The sequence shown here is derived from an EMBL/GenBank/DDBJ whole genome shotgun (WGS) entry which is preliminary data.</text>
</comment>
<dbReference type="InterPro" id="IPR005312">
    <property type="entry name" value="DUF1759"/>
</dbReference>
<dbReference type="InterPro" id="IPR001584">
    <property type="entry name" value="Integrase_cat-core"/>
</dbReference>
<feature type="compositionally biased region" description="Acidic residues" evidence="3">
    <location>
        <begin position="1"/>
        <end position="10"/>
    </location>
</feature>
<dbReference type="SUPFAM" id="SSF56672">
    <property type="entry name" value="DNA/RNA polymerases"/>
    <property type="match status" value="1"/>
</dbReference>
<dbReference type="InterPro" id="IPR001878">
    <property type="entry name" value="Znf_CCHC"/>
</dbReference>
<accession>A0ABQ8MW38</accession>
<dbReference type="Pfam" id="PF18701">
    <property type="entry name" value="DUF5641"/>
    <property type="match status" value="1"/>
</dbReference>
<keyword evidence="1" id="KW-0479">Metal-binding</keyword>
<dbReference type="PANTHER" id="PTHR47331:SF5">
    <property type="entry name" value="RIBONUCLEASE H"/>
    <property type="match status" value="1"/>
</dbReference>
<dbReference type="PANTHER" id="PTHR47331">
    <property type="entry name" value="PHD-TYPE DOMAIN-CONTAINING PROTEIN"/>
    <property type="match status" value="1"/>
</dbReference>
<dbReference type="InterPro" id="IPR043502">
    <property type="entry name" value="DNA/RNA_pol_sf"/>
</dbReference>
<name>A0ABQ8MW38_LABRO</name>
<dbReference type="Gene3D" id="3.30.70.270">
    <property type="match status" value="1"/>
</dbReference>
<dbReference type="InterPro" id="IPR036397">
    <property type="entry name" value="RNaseH_sf"/>
</dbReference>
<evidence type="ECO:0000259" key="4">
    <source>
        <dbReference type="PROSITE" id="PS50158"/>
    </source>
</evidence>
<feature type="compositionally biased region" description="Basic and acidic residues" evidence="3">
    <location>
        <begin position="49"/>
        <end position="61"/>
    </location>
</feature>
<evidence type="ECO:0000256" key="3">
    <source>
        <dbReference type="SAM" id="MobiDB-lite"/>
    </source>
</evidence>
<feature type="domain" description="Integrase catalytic" evidence="5">
    <location>
        <begin position="1657"/>
        <end position="1847"/>
    </location>
</feature>
<keyword evidence="2" id="KW-0175">Coiled coil</keyword>
<dbReference type="Pfam" id="PF03564">
    <property type="entry name" value="DUF1759"/>
    <property type="match status" value="1"/>
</dbReference>
<dbReference type="Pfam" id="PF17921">
    <property type="entry name" value="Integrase_H2C2"/>
    <property type="match status" value="1"/>
</dbReference>
<feature type="domain" description="CCHC-type" evidence="4">
    <location>
        <begin position="597"/>
        <end position="612"/>
    </location>
</feature>
<keyword evidence="1" id="KW-0862">Zinc</keyword>
<dbReference type="EMBL" id="JACTAM010000003">
    <property type="protein sequence ID" value="KAI2667054.1"/>
    <property type="molecule type" value="Genomic_DNA"/>
</dbReference>
<dbReference type="PROSITE" id="PS50158">
    <property type="entry name" value="ZF_CCHC"/>
    <property type="match status" value="1"/>
</dbReference>
<dbReference type="SUPFAM" id="SSF53098">
    <property type="entry name" value="Ribonuclease H-like"/>
    <property type="match status" value="1"/>
</dbReference>
<evidence type="ECO:0000313" key="6">
    <source>
        <dbReference type="EMBL" id="KAI2667054.1"/>
    </source>
</evidence>
<dbReference type="Gene3D" id="3.30.420.10">
    <property type="entry name" value="Ribonuclease H-like superfamily/Ribonuclease H"/>
    <property type="match status" value="1"/>
</dbReference>
<evidence type="ECO:0000256" key="1">
    <source>
        <dbReference type="PROSITE-ProRule" id="PRU00047"/>
    </source>
</evidence>
<reference evidence="6 7" key="1">
    <citation type="submission" date="2022-01" db="EMBL/GenBank/DDBJ databases">
        <title>A high-quality chromosome-level genome assembly of rohu carp, Labeo rohita.</title>
        <authorList>
            <person name="Arick M.A. II"/>
            <person name="Hsu C.-Y."/>
            <person name="Magbanua Z."/>
            <person name="Pechanova O."/>
            <person name="Grover C."/>
            <person name="Miller E."/>
            <person name="Thrash A."/>
            <person name="Ezzel L."/>
            <person name="Alam S."/>
            <person name="Benzie J."/>
            <person name="Hamilton M."/>
            <person name="Karsi A."/>
            <person name="Lawrence M.L."/>
            <person name="Peterson D.G."/>
        </authorList>
    </citation>
    <scope>NUCLEOTIDE SEQUENCE [LARGE SCALE GENOMIC DNA]</scope>
    <source>
        <strain evidence="7">BAU-BD-2019</strain>
        <tissue evidence="6">Blood</tissue>
    </source>
</reference>
<dbReference type="Proteomes" id="UP000830375">
    <property type="component" value="Unassembled WGS sequence"/>
</dbReference>
<dbReference type="InterPro" id="IPR040676">
    <property type="entry name" value="DUF5641"/>
</dbReference>
<dbReference type="InterPro" id="IPR043128">
    <property type="entry name" value="Rev_trsase/Diguanyl_cyclase"/>
</dbReference>